<dbReference type="SUPFAM" id="SSF53098">
    <property type="entry name" value="Ribonuclease H-like"/>
    <property type="match status" value="1"/>
</dbReference>
<keyword evidence="2" id="KW-1185">Reference proteome</keyword>
<protein>
    <submittedName>
        <fullName evidence="1">Uncharacterized protein</fullName>
    </submittedName>
</protein>
<reference evidence="2" key="1">
    <citation type="submission" date="2024-04" db="EMBL/GenBank/DDBJ databases">
        <title>Salinicola lusitanus LLJ914,a marine bacterium isolated from the Okinawa Trough.</title>
        <authorList>
            <person name="Li J."/>
        </authorList>
    </citation>
    <scope>NUCLEOTIDE SEQUENCE [LARGE SCALE GENOMIC DNA]</scope>
</reference>
<dbReference type="EMBL" id="JBBPFD010000722">
    <property type="protein sequence ID" value="KAK7877113.1"/>
    <property type="molecule type" value="Genomic_DNA"/>
</dbReference>
<dbReference type="AlphaFoldDB" id="A0AAW0MKP8"/>
<dbReference type="Proteomes" id="UP001460270">
    <property type="component" value="Unassembled WGS sequence"/>
</dbReference>
<organism evidence="1 2">
    <name type="scientific">Mugilogobius chulae</name>
    <name type="common">yellowstripe goby</name>
    <dbReference type="NCBI Taxonomy" id="88201"/>
    <lineage>
        <taxon>Eukaryota</taxon>
        <taxon>Metazoa</taxon>
        <taxon>Chordata</taxon>
        <taxon>Craniata</taxon>
        <taxon>Vertebrata</taxon>
        <taxon>Euteleostomi</taxon>
        <taxon>Actinopterygii</taxon>
        <taxon>Neopterygii</taxon>
        <taxon>Teleostei</taxon>
        <taxon>Neoteleostei</taxon>
        <taxon>Acanthomorphata</taxon>
        <taxon>Gobiaria</taxon>
        <taxon>Gobiiformes</taxon>
        <taxon>Gobioidei</taxon>
        <taxon>Gobiidae</taxon>
        <taxon>Gobionellinae</taxon>
        <taxon>Mugilogobius</taxon>
    </lineage>
</organism>
<name>A0AAW0MKP8_9GOBI</name>
<dbReference type="InterPro" id="IPR012337">
    <property type="entry name" value="RNaseH-like_sf"/>
</dbReference>
<accession>A0AAW0MKP8</accession>
<gene>
    <name evidence="1" type="ORF">WMY93_032193</name>
</gene>
<comment type="caution">
    <text evidence="1">The sequence shown here is derived from an EMBL/GenBank/DDBJ whole genome shotgun (WGS) entry which is preliminary data.</text>
</comment>
<dbReference type="PANTHER" id="PTHR46481:SF9">
    <property type="entry name" value="ZINC FINGER BED DOMAIN-CONTAINING PROTEIN 1-LIKE"/>
    <property type="match status" value="1"/>
</dbReference>
<sequence>MSLTVHFIDGSWNLNSCSLQTSYFPEDHTGEIIAQGLKDSLSSWKLKEEHMVCMTTDSGTNMIKALKLSNWTNLNCFGHRLHNAIGNACKDPRIERAVCKKVVSAFSFSWKKRRDMAVLQTELGLPAHQLISESPTRWGSRQQMIARILEQEKAIGQILGADKKTRHLVPTWQDIDVLESKSSNISMETSS</sequence>
<proteinExistence type="predicted"/>
<evidence type="ECO:0000313" key="2">
    <source>
        <dbReference type="Proteomes" id="UP001460270"/>
    </source>
</evidence>
<evidence type="ECO:0000313" key="1">
    <source>
        <dbReference type="EMBL" id="KAK7877113.1"/>
    </source>
</evidence>
<dbReference type="PANTHER" id="PTHR46481">
    <property type="entry name" value="ZINC FINGER BED DOMAIN-CONTAINING PROTEIN 4"/>
    <property type="match status" value="1"/>
</dbReference>
<dbReference type="InterPro" id="IPR052035">
    <property type="entry name" value="ZnF_BED_domain_contain"/>
</dbReference>